<dbReference type="AlphaFoldDB" id="A0A7J7DAY3"/>
<keyword evidence="5" id="KW-1185">Reference proteome</keyword>
<evidence type="ECO:0000259" key="3">
    <source>
        <dbReference type="Pfam" id="PF24851"/>
    </source>
</evidence>
<dbReference type="EMBL" id="JAAARO010000008">
    <property type="protein sequence ID" value="KAF5743444.1"/>
    <property type="molecule type" value="Genomic_DNA"/>
</dbReference>
<feature type="coiled-coil region" evidence="1">
    <location>
        <begin position="197"/>
        <end position="231"/>
    </location>
</feature>
<dbReference type="InParanoid" id="A0A7J7DAY3"/>
<evidence type="ECO:0000256" key="2">
    <source>
        <dbReference type="SAM" id="MobiDB-lite"/>
    </source>
</evidence>
<dbReference type="InterPro" id="IPR056142">
    <property type="entry name" value="DUF7725"/>
</dbReference>
<feature type="compositionally biased region" description="Polar residues" evidence="2">
    <location>
        <begin position="493"/>
        <end position="506"/>
    </location>
</feature>
<evidence type="ECO:0000313" key="4">
    <source>
        <dbReference type="EMBL" id="KAF5743444.1"/>
    </source>
</evidence>
<evidence type="ECO:0000313" key="5">
    <source>
        <dbReference type="Proteomes" id="UP000593562"/>
    </source>
</evidence>
<sequence length="853" mass="94866">MEATAGVATGWRGAQPSIPSLRKEWRAVSEHHSVRNAGDEVDLERSNLGQSDERTIYQHRRQPADVDFFSITVDGSSDGSIVEQRLHGIARQRQELQQMEAELRAQMIARSEIKVMQTNCNAQIKEHANITAKLQEQLHEREQMIHDLERKMDEKDRELHSIKLDNEAAWAKEDLLREQDKELVTFKRDRDHSEVERARHIQQIHDHQEHIQEKERQLIELQEQHRVVQETIMYKDEQLREAQAWIARFQEMDALQSTTAHSLQAELRDRTEQYNQLWLGCQRQFAEMERVHVHVLQQLQLELADARERRRTFNDEPHVLQSNSKDVSQFSHNNVNHLNVNGGGDGSNANTGALPNGIMDNLSSFVPSGNRSTQSDHVSGVPIAPSSLLGMPTHLPPGQVTALHSYVMHQQGVHHSVPSHVPQSHIGQLQSVFIQQWQNQQAVSESSLISAEDQLTPSEADQNPRRPDVNYEYEVSANGQALRPDYLDVHKNQGGQPDPVNSSSTGEPKVLESTDGSYLVAPQTEQILQQISSQFCDALRLCPLEQNSETKEQNALNSASNGADVLTVERNSAASTSPSDASVESGNLNEALVNDGTGSVIPETVIFTGQANTLNAAKMLETALLDERSLLACIVRTIPPGGRVRISSTLPNRLGKMLAPLHWHDYKKRHGKIDDFVASHRELFFIKGDHIQLREGAQEMIAATAAVAKVAAAAAAASPYSSHLPSVAVTPMAQPRMKKVHSIDLKHVNDGKTGFKEYVANPPTATDNYSQISVMQNQHLNGVSSGVSGGMSKVKILTKSKDPLQMNGPDFDRSSVSATQIKGSNHGRPNANFVGKQQSRIYGAGLSSVYDWN</sequence>
<dbReference type="Pfam" id="PF24851">
    <property type="entry name" value="DUF7725"/>
    <property type="match status" value="1"/>
</dbReference>
<dbReference type="PANTHER" id="PTHR35766">
    <property type="entry name" value="OS08G0543600 PROTEIN"/>
    <property type="match status" value="1"/>
</dbReference>
<name>A0A7J7DAY3_TRIWF</name>
<feature type="domain" description="DUF7725" evidence="3">
    <location>
        <begin position="624"/>
        <end position="694"/>
    </location>
</feature>
<accession>A0A7J7DAY3</accession>
<feature type="coiled-coil region" evidence="1">
    <location>
        <begin position="86"/>
        <end position="165"/>
    </location>
</feature>
<dbReference type="PANTHER" id="PTHR35766:SF1">
    <property type="entry name" value="OS08G0543600 PROTEIN"/>
    <property type="match status" value="1"/>
</dbReference>
<keyword evidence="1" id="KW-0175">Coiled coil</keyword>
<feature type="region of interest" description="Disordered" evidence="2">
    <location>
        <begin position="487"/>
        <end position="512"/>
    </location>
</feature>
<organism evidence="4 5">
    <name type="scientific">Tripterygium wilfordii</name>
    <name type="common">Thunder God vine</name>
    <dbReference type="NCBI Taxonomy" id="458696"/>
    <lineage>
        <taxon>Eukaryota</taxon>
        <taxon>Viridiplantae</taxon>
        <taxon>Streptophyta</taxon>
        <taxon>Embryophyta</taxon>
        <taxon>Tracheophyta</taxon>
        <taxon>Spermatophyta</taxon>
        <taxon>Magnoliopsida</taxon>
        <taxon>eudicotyledons</taxon>
        <taxon>Gunneridae</taxon>
        <taxon>Pentapetalae</taxon>
        <taxon>rosids</taxon>
        <taxon>fabids</taxon>
        <taxon>Celastrales</taxon>
        <taxon>Celastraceae</taxon>
        <taxon>Tripterygium</taxon>
    </lineage>
</organism>
<protein>
    <recommendedName>
        <fullName evidence="3">DUF7725 domain-containing protein</fullName>
    </recommendedName>
</protein>
<evidence type="ECO:0000256" key="1">
    <source>
        <dbReference type="SAM" id="Coils"/>
    </source>
</evidence>
<comment type="caution">
    <text evidence="4">The sequence shown here is derived from an EMBL/GenBank/DDBJ whole genome shotgun (WGS) entry which is preliminary data.</text>
</comment>
<proteinExistence type="predicted"/>
<dbReference type="Proteomes" id="UP000593562">
    <property type="component" value="Unassembled WGS sequence"/>
</dbReference>
<reference evidence="4 5" key="1">
    <citation type="journal article" date="2020" name="Nat. Commun.">
        <title>Genome of Tripterygium wilfordii and identification of cytochrome P450 involved in triptolide biosynthesis.</title>
        <authorList>
            <person name="Tu L."/>
            <person name="Su P."/>
            <person name="Zhang Z."/>
            <person name="Gao L."/>
            <person name="Wang J."/>
            <person name="Hu T."/>
            <person name="Zhou J."/>
            <person name="Zhang Y."/>
            <person name="Zhao Y."/>
            <person name="Liu Y."/>
            <person name="Song Y."/>
            <person name="Tong Y."/>
            <person name="Lu Y."/>
            <person name="Yang J."/>
            <person name="Xu C."/>
            <person name="Jia M."/>
            <person name="Peters R.J."/>
            <person name="Huang L."/>
            <person name="Gao W."/>
        </authorList>
    </citation>
    <scope>NUCLEOTIDE SEQUENCE [LARGE SCALE GENOMIC DNA]</scope>
    <source>
        <strain evidence="5">cv. XIE 37</strain>
        <tissue evidence="4">Leaf</tissue>
    </source>
</reference>
<dbReference type="FunCoup" id="A0A7J7DAY3">
    <property type="interactions" value="3829"/>
</dbReference>
<gene>
    <name evidence="4" type="ORF">HS088_TW08G00026</name>
</gene>